<dbReference type="InterPro" id="IPR001138">
    <property type="entry name" value="Zn2Cys6_DnaBD"/>
</dbReference>
<evidence type="ECO:0000256" key="3">
    <source>
        <dbReference type="SAM" id="Coils"/>
    </source>
</evidence>
<sequence length="1035" mass="117228">MVGRRGKGDTSPRPYPDNGNEVQGFSGMLAPDPYASPNGMYPPWSEHNNLPPNLIPLPFGHPNAPIRVSVPPQPPSDVIQTSTGRKKRTLSSDRRQSSNTPKHPKKISCGACRTRKIKCDGLKPVCGSCKKGGLPNSLCIYDNSPWVSTVVKEKQLKEEIEELKRKNETIKQQMKILKAEMTLLQNDNLKLGLDCAKVKPPENKFPIECFHKGSSDLVLNFPFKEEFNVLQKLEISNLLGSREPKLVGPTSWRTAISIDKKMKFIFEKISKSINTKLHAMQEDSSESPGETGSFDSFSFHPLSINSIKNERLTLSKKESIVKYLYQRLPNPAVFRLLFENFFEDTSIQLCPGMIDRHELFEDFEKTLGIDISDGRWLESLETPFEYRVSKIDDDLTFSKVARILMVAVTSLLFGLNTFGSSGPDTLTEKLSSFSSSSEIVKCFRSFQDQEHTRNLRNVAETLLTLGNVQKFPCIRAIQTLLLIHMNSLYGPSFCTELFDDLTSSVLGLACHMAMQLGLHKDIDILYEDLPMHIRKTLKATWLILLGYDGRRSLVTGLPLLINESYTYTYKSGQDEDYEPGDFETRERILITKSLLLSRGTMNEILREENKTALNLKLQIDKLTFYKNRYFLTSLSRHLECLKLSDLSESEFQLRLRQIKNILHLYSLQQSIHLMLYLTYDSDATPEFEPLKEKYCLLTLKISVLLILSVVQVGKTLLEICTRNNINRERLSYVLPVMKECEIKAALFILSIILRDLYKLKNMLENKPKTSISEIIHGSTVYDLTFEGLEDHFVNEEAEDLSKLAQIFTKDNTFITLKFLSDSLEEIWTTDATFIVMNPHFSLGLELIRDMFSHFVQTLQNFKFNTASQGSSKYDLDSTSHSSPSTIKSKNTIGHLKTGGWETHQPHQTVTGNSCQKPSERSSISSSSPSAAGNSAGFSEKTDIGSSQITNSYLVDSNVFQFAAFENSSHIPQETNVRSSLLSAELPDRTESEKLDVGDFLYDELDSLLTLDVEAFSSKFKNDILTKRKGKYNDKN</sequence>
<evidence type="ECO:0000256" key="2">
    <source>
        <dbReference type="ARBA" id="ARBA00023242"/>
    </source>
</evidence>
<keyword evidence="2" id="KW-0539">Nucleus</keyword>
<proteinExistence type="predicted"/>
<evidence type="ECO:0000256" key="4">
    <source>
        <dbReference type="SAM" id="MobiDB-lite"/>
    </source>
</evidence>
<dbReference type="GO" id="GO:0005634">
    <property type="term" value="C:nucleus"/>
    <property type="evidence" value="ECO:0007669"/>
    <property type="project" value="UniProtKB-SubCell"/>
</dbReference>
<evidence type="ECO:0000259" key="5">
    <source>
        <dbReference type="PROSITE" id="PS50048"/>
    </source>
</evidence>
<evidence type="ECO:0000313" key="7">
    <source>
        <dbReference type="Proteomes" id="UP000190831"/>
    </source>
</evidence>
<dbReference type="CDD" id="cd00067">
    <property type="entry name" value="GAL4"/>
    <property type="match status" value="1"/>
</dbReference>
<evidence type="ECO:0000313" key="6">
    <source>
        <dbReference type="EMBL" id="SCW00756.1"/>
    </source>
</evidence>
<dbReference type="Pfam" id="PF00172">
    <property type="entry name" value="Zn_clus"/>
    <property type="match status" value="1"/>
</dbReference>
<organism evidence="6 7">
    <name type="scientific">Lachancea fermentati</name>
    <name type="common">Zygosaccharomyces fermentati</name>
    <dbReference type="NCBI Taxonomy" id="4955"/>
    <lineage>
        <taxon>Eukaryota</taxon>
        <taxon>Fungi</taxon>
        <taxon>Dikarya</taxon>
        <taxon>Ascomycota</taxon>
        <taxon>Saccharomycotina</taxon>
        <taxon>Saccharomycetes</taxon>
        <taxon>Saccharomycetales</taxon>
        <taxon>Saccharomycetaceae</taxon>
        <taxon>Lachancea</taxon>
    </lineage>
</organism>
<comment type="subcellular location">
    <subcellularLocation>
        <location evidence="1">Nucleus</location>
    </subcellularLocation>
</comment>
<dbReference type="GO" id="GO:0000981">
    <property type="term" value="F:DNA-binding transcription factor activity, RNA polymerase II-specific"/>
    <property type="evidence" value="ECO:0007669"/>
    <property type="project" value="InterPro"/>
</dbReference>
<dbReference type="Proteomes" id="UP000190831">
    <property type="component" value="Chromosome C"/>
</dbReference>
<dbReference type="SUPFAM" id="SSF57701">
    <property type="entry name" value="Zn2/Cys6 DNA-binding domain"/>
    <property type="match status" value="1"/>
</dbReference>
<feature type="compositionally biased region" description="Low complexity" evidence="4">
    <location>
        <begin position="920"/>
        <end position="938"/>
    </location>
</feature>
<dbReference type="CDD" id="cd12148">
    <property type="entry name" value="fungal_TF_MHR"/>
    <property type="match status" value="1"/>
</dbReference>
<dbReference type="Gene3D" id="4.10.240.10">
    <property type="entry name" value="Zn(2)-C6 fungal-type DNA-binding domain"/>
    <property type="match status" value="1"/>
</dbReference>
<dbReference type="PANTHER" id="PTHR31001">
    <property type="entry name" value="UNCHARACTERIZED TRANSCRIPTIONAL REGULATORY PROTEIN"/>
    <property type="match status" value="1"/>
</dbReference>
<name>A0A1G4MA78_LACFM</name>
<keyword evidence="7" id="KW-1185">Reference proteome</keyword>
<reference evidence="6 7" key="1">
    <citation type="submission" date="2016-03" db="EMBL/GenBank/DDBJ databases">
        <authorList>
            <person name="Devillers H."/>
        </authorList>
    </citation>
    <scope>NUCLEOTIDE SEQUENCE [LARGE SCALE GENOMIC DNA]</scope>
    <source>
        <strain evidence="6">CBS 6772</strain>
    </source>
</reference>
<dbReference type="SMART" id="SM00066">
    <property type="entry name" value="GAL4"/>
    <property type="match status" value="1"/>
</dbReference>
<evidence type="ECO:0000256" key="1">
    <source>
        <dbReference type="ARBA" id="ARBA00004123"/>
    </source>
</evidence>
<feature type="region of interest" description="Disordered" evidence="4">
    <location>
        <begin position="65"/>
        <end position="107"/>
    </location>
</feature>
<feature type="compositionally biased region" description="Low complexity" evidence="4">
    <location>
        <begin position="878"/>
        <end position="889"/>
    </location>
</feature>
<feature type="compositionally biased region" description="Polar residues" evidence="4">
    <location>
        <begin position="905"/>
        <end position="916"/>
    </location>
</feature>
<feature type="region of interest" description="Disordered" evidence="4">
    <location>
        <begin position="872"/>
        <end position="938"/>
    </location>
</feature>
<feature type="compositionally biased region" description="Basic and acidic residues" evidence="4">
    <location>
        <begin position="1"/>
        <end position="10"/>
    </location>
</feature>
<dbReference type="EMBL" id="LT598485">
    <property type="protein sequence ID" value="SCW00756.1"/>
    <property type="molecule type" value="Genomic_DNA"/>
</dbReference>
<feature type="region of interest" description="Disordered" evidence="4">
    <location>
        <begin position="1"/>
        <end position="50"/>
    </location>
</feature>
<dbReference type="OrthoDB" id="4356994at2759"/>
<gene>
    <name evidence="6" type="ORF">LAFE_0C11298G</name>
</gene>
<dbReference type="GO" id="GO:0008270">
    <property type="term" value="F:zinc ion binding"/>
    <property type="evidence" value="ECO:0007669"/>
    <property type="project" value="InterPro"/>
</dbReference>
<dbReference type="PROSITE" id="PS50048">
    <property type="entry name" value="ZN2_CY6_FUNGAL_2"/>
    <property type="match status" value="1"/>
</dbReference>
<dbReference type="AlphaFoldDB" id="A0A1G4MA78"/>
<accession>A0A1G4MA78</accession>
<feature type="coiled-coil region" evidence="3">
    <location>
        <begin position="153"/>
        <end position="187"/>
    </location>
</feature>
<dbReference type="InterPro" id="IPR050613">
    <property type="entry name" value="Sec_Metabolite_Reg"/>
</dbReference>
<feature type="domain" description="Zn(2)-C6 fungal-type" evidence="5">
    <location>
        <begin position="108"/>
        <end position="141"/>
    </location>
</feature>
<dbReference type="PANTHER" id="PTHR31001:SF88">
    <property type="entry name" value="TRANSCRIPTION FACTOR PDR3"/>
    <property type="match status" value="1"/>
</dbReference>
<keyword evidence="3" id="KW-0175">Coiled coil</keyword>
<protein>
    <submittedName>
        <fullName evidence="6">LAFE_0C11298g1_1</fullName>
    </submittedName>
</protein>
<dbReference type="STRING" id="4955.A0A1G4MA78"/>
<dbReference type="InterPro" id="IPR036864">
    <property type="entry name" value="Zn2-C6_fun-type_DNA-bd_sf"/>
</dbReference>